<evidence type="ECO:0000313" key="17">
    <source>
        <dbReference type="Proteomes" id="UP001054889"/>
    </source>
</evidence>
<keyword evidence="17" id="KW-1185">Reference proteome</keyword>
<dbReference type="EMBL" id="BQKI01000076">
    <property type="protein sequence ID" value="GJN22976.1"/>
    <property type="molecule type" value="Genomic_DNA"/>
</dbReference>
<comment type="subcellular location">
    <subcellularLocation>
        <location evidence="2">Endoplasmic reticulum membrane</location>
        <topology evidence="2">Single-pass type II membrane protein</topology>
    </subcellularLocation>
</comment>
<evidence type="ECO:0000256" key="13">
    <source>
        <dbReference type="ARBA" id="ARBA00049169"/>
    </source>
</evidence>
<evidence type="ECO:0000313" key="16">
    <source>
        <dbReference type="EMBL" id="GJN22976.1"/>
    </source>
</evidence>
<accession>A0AAV5EK60</accession>
<evidence type="ECO:0000256" key="14">
    <source>
        <dbReference type="SAM" id="SignalP"/>
    </source>
</evidence>
<keyword evidence="12" id="KW-0472">Membrane</keyword>
<dbReference type="AlphaFoldDB" id="A0AAV5EK60"/>
<keyword evidence="7" id="KW-0223">Dioxygenase</keyword>
<name>A0AAV5EK60_ELECO</name>
<dbReference type="InterPro" id="IPR005123">
    <property type="entry name" value="Oxoglu/Fe-dep_dioxygenase_dom"/>
</dbReference>
<comment type="cofactor">
    <cofactor evidence="1">
        <name>L-ascorbate</name>
        <dbReference type="ChEBI" id="CHEBI:38290"/>
    </cofactor>
</comment>
<keyword evidence="10" id="KW-0560">Oxidoreductase</keyword>
<dbReference type="PANTHER" id="PTHR10869:SF222">
    <property type="entry name" value="PROCOLLAGEN-PROLINE 4-DIOXYGENASE"/>
    <property type="match status" value="1"/>
</dbReference>
<evidence type="ECO:0000256" key="10">
    <source>
        <dbReference type="ARBA" id="ARBA00023002"/>
    </source>
</evidence>
<keyword evidence="14" id="KW-0732">Signal</keyword>
<dbReference type="InterPro" id="IPR044862">
    <property type="entry name" value="Pro_4_hyd_alph_FE2OG_OXY"/>
</dbReference>
<dbReference type="GO" id="GO:0005789">
    <property type="term" value="C:endoplasmic reticulum membrane"/>
    <property type="evidence" value="ECO:0007669"/>
    <property type="project" value="UniProtKB-SubCell"/>
</dbReference>
<dbReference type="InterPro" id="IPR006620">
    <property type="entry name" value="Pro_4_hyd_alph"/>
</dbReference>
<evidence type="ECO:0000256" key="8">
    <source>
        <dbReference type="ARBA" id="ARBA00022968"/>
    </source>
</evidence>
<comment type="caution">
    <text evidence="16">The sequence shown here is derived from an EMBL/GenBank/DDBJ whole genome shotgun (WGS) entry which is preliminary data.</text>
</comment>
<dbReference type="Gene3D" id="2.60.120.620">
    <property type="entry name" value="q2cbj1_9rhob like domain"/>
    <property type="match status" value="1"/>
</dbReference>
<dbReference type="SMART" id="SM00254">
    <property type="entry name" value="ShKT"/>
    <property type="match status" value="1"/>
</dbReference>
<dbReference type="GO" id="GO:0005506">
    <property type="term" value="F:iron ion binding"/>
    <property type="evidence" value="ECO:0007669"/>
    <property type="project" value="InterPro"/>
</dbReference>
<dbReference type="GO" id="GO:0031418">
    <property type="term" value="F:L-ascorbic acid binding"/>
    <property type="evidence" value="ECO:0007669"/>
    <property type="project" value="InterPro"/>
</dbReference>
<protein>
    <recommendedName>
        <fullName evidence="4">procollagen-proline 4-dioxygenase</fullName>
        <ecNumber evidence="4">1.14.11.2</ecNumber>
    </recommendedName>
</protein>
<keyword evidence="11" id="KW-0408">Iron</keyword>
<evidence type="ECO:0000256" key="1">
    <source>
        <dbReference type="ARBA" id="ARBA00001961"/>
    </source>
</evidence>
<dbReference type="PANTHER" id="PTHR10869">
    <property type="entry name" value="PROLYL 4-HYDROXYLASE ALPHA SUBUNIT"/>
    <property type="match status" value="1"/>
</dbReference>
<evidence type="ECO:0000256" key="7">
    <source>
        <dbReference type="ARBA" id="ARBA00022964"/>
    </source>
</evidence>
<keyword evidence="5" id="KW-0812">Transmembrane</keyword>
<evidence type="ECO:0000259" key="15">
    <source>
        <dbReference type="PROSITE" id="PS51471"/>
    </source>
</evidence>
<dbReference type="SMART" id="SM00702">
    <property type="entry name" value="P4Hc"/>
    <property type="match status" value="1"/>
</dbReference>
<evidence type="ECO:0000256" key="4">
    <source>
        <dbReference type="ARBA" id="ARBA00012269"/>
    </source>
</evidence>
<feature type="signal peptide" evidence="14">
    <location>
        <begin position="1"/>
        <end position="17"/>
    </location>
</feature>
<evidence type="ECO:0000256" key="12">
    <source>
        <dbReference type="ARBA" id="ARBA00023136"/>
    </source>
</evidence>
<dbReference type="InterPro" id="IPR003582">
    <property type="entry name" value="ShKT_dom"/>
</dbReference>
<organism evidence="16 17">
    <name type="scientific">Eleusine coracana subsp. coracana</name>
    <dbReference type="NCBI Taxonomy" id="191504"/>
    <lineage>
        <taxon>Eukaryota</taxon>
        <taxon>Viridiplantae</taxon>
        <taxon>Streptophyta</taxon>
        <taxon>Embryophyta</taxon>
        <taxon>Tracheophyta</taxon>
        <taxon>Spermatophyta</taxon>
        <taxon>Magnoliopsida</taxon>
        <taxon>Liliopsida</taxon>
        <taxon>Poales</taxon>
        <taxon>Poaceae</taxon>
        <taxon>PACMAD clade</taxon>
        <taxon>Chloridoideae</taxon>
        <taxon>Cynodonteae</taxon>
        <taxon>Eleusininae</taxon>
        <taxon>Eleusine</taxon>
    </lineage>
</organism>
<feature type="chain" id="PRO_5043910245" description="procollagen-proline 4-dioxygenase" evidence="14">
    <location>
        <begin position="18"/>
        <end position="328"/>
    </location>
</feature>
<evidence type="ECO:0000256" key="5">
    <source>
        <dbReference type="ARBA" id="ARBA00022692"/>
    </source>
</evidence>
<dbReference type="GO" id="GO:0004656">
    <property type="term" value="F:procollagen-proline 4-dioxygenase activity"/>
    <property type="evidence" value="ECO:0007669"/>
    <property type="project" value="UniProtKB-EC"/>
</dbReference>
<reference evidence="16" key="1">
    <citation type="journal article" date="2018" name="DNA Res.">
        <title>Multiple hybrid de novo genome assembly of finger millet, an orphan allotetraploid crop.</title>
        <authorList>
            <person name="Hatakeyama M."/>
            <person name="Aluri S."/>
            <person name="Balachadran M.T."/>
            <person name="Sivarajan S.R."/>
            <person name="Patrignani A."/>
            <person name="Gruter S."/>
            <person name="Poveda L."/>
            <person name="Shimizu-Inatsugi R."/>
            <person name="Baeten J."/>
            <person name="Francoijs K.J."/>
            <person name="Nataraja K.N."/>
            <person name="Reddy Y.A.N."/>
            <person name="Phadnis S."/>
            <person name="Ravikumar R.L."/>
            <person name="Schlapbach R."/>
            <person name="Sreeman S.M."/>
            <person name="Shimizu K.K."/>
        </authorList>
    </citation>
    <scope>NUCLEOTIDE SEQUENCE</scope>
</reference>
<dbReference type="PROSITE" id="PS51471">
    <property type="entry name" value="FE2OG_OXY"/>
    <property type="match status" value="1"/>
</dbReference>
<feature type="domain" description="Fe2OG dioxygenase" evidence="15">
    <location>
        <begin position="123"/>
        <end position="271"/>
    </location>
</feature>
<evidence type="ECO:0000256" key="9">
    <source>
        <dbReference type="ARBA" id="ARBA00022989"/>
    </source>
</evidence>
<sequence length="328" mass="36048">MAPPLVVLLLTTSLALALCPVHSHGAAFSNPARVTQLSWSPRQRLSRRAFLYSGFLSDSECDHLVQLAKGRLEKTTVVDINSGESLMSQARTSTGTFLAKRQDEIVAGIEKRVAAWTFLPEENAEAMQILRYEIGQKYDAHYDYFRDKLNLRLGGHRIATVLMYLTDVKSGGETVFPDAMASGDELLAGRPLTTQGRNLVGLCKSRPGSPFCIVIVFNKVVLSPPAVKPRKGDALLFFGLHLNATTDPSSLHGSCPVIEGEKWSATKWIHVRSFDNPPTVKMDAACSDDNDLCPRWAEMGECYNNPTYMVGNDNTLGYCRKSCGVCDS</sequence>
<dbReference type="InterPro" id="IPR045054">
    <property type="entry name" value="P4HA-like"/>
</dbReference>
<keyword evidence="6" id="KW-0479">Metal-binding</keyword>
<evidence type="ECO:0000256" key="11">
    <source>
        <dbReference type="ARBA" id="ARBA00023004"/>
    </source>
</evidence>
<reference evidence="16" key="2">
    <citation type="submission" date="2021-12" db="EMBL/GenBank/DDBJ databases">
        <title>Resequencing data analysis of finger millet.</title>
        <authorList>
            <person name="Hatakeyama M."/>
            <person name="Aluri S."/>
            <person name="Balachadran M.T."/>
            <person name="Sivarajan S.R."/>
            <person name="Poveda L."/>
            <person name="Shimizu-Inatsugi R."/>
            <person name="Schlapbach R."/>
            <person name="Sreeman S.M."/>
            <person name="Shimizu K.K."/>
        </authorList>
    </citation>
    <scope>NUCLEOTIDE SEQUENCE</scope>
</reference>
<gene>
    <name evidence="16" type="primary">gb10587</name>
    <name evidence="16" type="ORF">PR202_gb10587</name>
</gene>
<evidence type="ECO:0000256" key="3">
    <source>
        <dbReference type="ARBA" id="ARBA00006511"/>
    </source>
</evidence>
<keyword evidence="9" id="KW-1133">Transmembrane helix</keyword>
<dbReference type="EC" id="1.14.11.2" evidence="4"/>
<comment type="catalytic activity">
    <reaction evidence="13">
        <text>L-prolyl-[collagen] + 2-oxoglutarate + O2 = trans-4-hydroxy-L-prolyl-[collagen] + succinate + CO2</text>
        <dbReference type="Rhea" id="RHEA:18945"/>
        <dbReference type="Rhea" id="RHEA-COMP:11676"/>
        <dbReference type="Rhea" id="RHEA-COMP:11680"/>
        <dbReference type="ChEBI" id="CHEBI:15379"/>
        <dbReference type="ChEBI" id="CHEBI:16526"/>
        <dbReference type="ChEBI" id="CHEBI:16810"/>
        <dbReference type="ChEBI" id="CHEBI:30031"/>
        <dbReference type="ChEBI" id="CHEBI:50342"/>
        <dbReference type="ChEBI" id="CHEBI:61965"/>
        <dbReference type="EC" id="1.14.11.2"/>
    </reaction>
</comment>
<proteinExistence type="inferred from homology"/>
<dbReference type="Pfam" id="PF13640">
    <property type="entry name" value="2OG-FeII_Oxy_3"/>
    <property type="match status" value="1"/>
</dbReference>
<evidence type="ECO:0000256" key="6">
    <source>
        <dbReference type="ARBA" id="ARBA00022723"/>
    </source>
</evidence>
<evidence type="ECO:0000256" key="2">
    <source>
        <dbReference type="ARBA" id="ARBA00004648"/>
    </source>
</evidence>
<dbReference type="Proteomes" id="UP001054889">
    <property type="component" value="Unassembled WGS sequence"/>
</dbReference>
<comment type="similarity">
    <text evidence="3">Belongs to the P4HA family.</text>
</comment>
<keyword evidence="8" id="KW-0735">Signal-anchor</keyword>